<dbReference type="AlphaFoldDB" id="A0A382BMS8"/>
<name>A0A382BMS8_9ZZZZ</name>
<protein>
    <submittedName>
        <fullName evidence="1">Uncharacterized protein</fullName>
    </submittedName>
</protein>
<evidence type="ECO:0000313" key="1">
    <source>
        <dbReference type="EMBL" id="SVB14682.1"/>
    </source>
</evidence>
<proteinExistence type="predicted"/>
<reference evidence="1" key="1">
    <citation type="submission" date="2018-05" db="EMBL/GenBank/DDBJ databases">
        <authorList>
            <person name="Lanie J.A."/>
            <person name="Ng W.-L."/>
            <person name="Kazmierczak K.M."/>
            <person name="Andrzejewski T.M."/>
            <person name="Davidsen T.M."/>
            <person name="Wayne K.J."/>
            <person name="Tettelin H."/>
            <person name="Glass J.I."/>
            <person name="Rusch D."/>
            <person name="Podicherti R."/>
            <person name="Tsui H.-C.T."/>
            <person name="Winkler M.E."/>
        </authorList>
    </citation>
    <scope>NUCLEOTIDE SEQUENCE</scope>
</reference>
<gene>
    <name evidence="1" type="ORF">METZ01_LOCUS167536</name>
</gene>
<feature type="non-terminal residue" evidence="1">
    <location>
        <position position="27"/>
    </location>
</feature>
<dbReference type="EMBL" id="UINC01030380">
    <property type="protein sequence ID" value="SVB14682.1"/>
    <property type="molecule type" value="Genomic_DNA"/>
</dbReference>
<sequence>MNVEVESIGDDDFLVKVSAATSTEHRV</sequence>
<accession>A0A382BMS8</accession>
<organism evidence="1">
    <name type="scientific">marine metagenome</name>
    <dbReference type="NCBI Taxonomy" id="408172"/>
    <lineage>
        <taxon>unclassified sequences</taxon>
        <taxon>metagenomes</taxon>
        <taxon>ecological metagenomes</taxon>
    </lineage>
</organism>